<evidence type="ECO:0000313" key="2">
    <source>
        <dbReference type="EMBL" id="MFC5995290.1"/>
    </source>
</evidence>
<dbReference type="Gene3D" id="1.10.10.10">
    <property type="entry name" value="Winged helix-like DNA-binding domain superfamily/Winged helix DNA-binding domain"/>
    <property type="match status" value="1"/>
</dbReference>
<dbReference type="RefSeq" id="WP_379585310.1">
    <property type="nucleotide sequence ID" value="NZ_JBHSQW010000028.1"/>
</dbReference>
<dbReference type="SUPFAM" id="SSF46785">
    <property type="entry name" value="Winged helix' DNA-binding domain"/>
    <property type="match status" value="1"/>
</dbReference>
<dbReference type="InterPro" id="IPR039422">
    <property type="entry name" value="MarR/SlyA-like"/>
</dbReference>
<dbReference type="InterPro" id="IPR036388">
    <property type="entry name" value="WH-like_DNA-bd_sf"/>
</dbReference>
<dbReference type="SMART" id="SM00347">
    <property type="entry name" value="HTH_MARR"/>
    <property type="match status" value="1"/>
</dbReference>
<proteinExistence type="predicted"/>
<sequence>MSDAVGQIEAAMVAVRRRQTRRTLAREAGAADDAVQQVLDAIEEAEQDGRNLGVTALAAALGVDQPRASKLAAGAVEAGLVRREAEQHDGRRSRLELTAAGRERLAAVHRHRRARFAAAMDGWTPAERMEFARLLTRFVAGL</sequence>
<name>A0ABW1J456_9PSEU</name>
<evidence type="ECO:0000313" key="3">
    <source>
        <dbReference type="Proteomes" id="UP001596302"/>
    </source>
</evidence>
<dbReference type="PANTHER" id="PTHR33164:SF57">
    <property type="entry name" value="MARR-FAMILY TRANSCRIPTIONAL REGULATOR"/>
    <property type="match status" value="1"/>
</dbReference>
<dbReference type="InterPro" id="IPR000835">
    <property type="entry name" value="HTH_MarR-typ"/>
</dbReference>
<reference evidence="3" key="1">
    <citation type="journal article" date="2019" name="Int. J. Syst. Evol. Microbiol.">
        <title>The Global Catalogue of Microorganisms (GCM) 10K type strain sequencing project: providing services to taxonomists for standard genome sequencing and annotation.</title>
        <authorList>
            <consortium name="The Broad Institute Genomics Platform"/>
            <consortium name="The Broad Institute Genome Sequencing Center for Infectious Disease"/>
            <person name="Wu L."/>
            <person name="Ma J."/>
        </authorList>
    </citation>
    <scope>NUCLEOTIDE SEQUENCE [LARGE SCALE GENOMIC DNA]</scope>
    <source>
        <strain evidence="3">CCM 8391</strain>
    </source>
</reference>
<protein>
    <submittedName>
        <fullName evidence="2">MarR family winged helix-turn-helix transcriptional regulator</fullName>
    </submittedName>
</protein>
<gene>
    <name evidence="2" type="ORF">ACFQE5_13815</name>
</gene>
<dbReference type="EMBL" id="JBHSQW010000028">
    <property type="protein sequence ID" value="MFC5995290.1"/>
    <property type="molecule type" value="Genomic_DNA"/>
</dbReference>
<evidence type="ECO:0000259" key="1">
    <source>
        <dbReference type="PROSITE" id="PS50995"/>
    </source>
</evidence>
<keyword evidence="3" id="KW-1185">Reference proteome</keyword>
<feature type="domain" description="HTH marR-type" evidence="1">
    <location>
        <begin position="1"/>
        <end position="140"/>
    </location>
</feature>
<dbReference type="Proteomes" id="UP001596302">
    <property type="component" value="Unassembled WGS sequence"/>
</dbReference>
<dbReference type="InterPro" id="IPR036390">
    <property type="entry name" value="WH_DNA-bd_sf"/>
</dbReference>
<dbReference type="PROSITE" id="PS50995">
    <property type="entry name" value="HTH_MARR_2"/>
    <property type="match status" value="1"/>
</dbReference>
<dbReference type="Pfam" id="PF12802">
    <property type="entry name" value="MarR_2"/>
    <property type="match status" value="1"/>
</dbReference>
<comment type="caution">
    <text evidence="2">The sequence shown here is derived from an EMBL/GenBank/DDBJ whole genome shotgun (WGS) entry which is preliminary data.</text>
</comment>
<organism evidence="2 3">
    <name type="scientific">Pseudonocardia hispaniensis</name>
    <dbReference type="NCBI Taxonomy" id="904933"/>
    <lineage>
        <taxon>Bacteria</taxon>
        <taxon>Bacillati</taxon>
        <taxon>Actinomycetota</taxon>
        <taxon>Actinomycetes</taxon>
        <taxon>Pseudonocardiales</taxon>
        <taxon>Pseudonocardiaceae</taxon>
        <taxon>Pseudonocardia</taxon>
    </lineage>
</organism>
<dbReference type="PANTHER" id="PTHR33164">
    <property type="entry name" value="TRANSCRIPTIONAL REGULATOR, MARR FAMILY"/>
    <property type="match status" value="1"/>
</dbReference>
<accession>A0ABW1J456</accession>